<proteinExistence type="predicted"/>
<dbReference type="Gene3D" id="3.40.50.300">
    <property type="entry name" value="P-loop containing nucleotide triphosphate hydrolases"/>
    <property type="match status" value="1"/>
</dbReference>
<dbReference type="AlphaFoldDB" id="A0A6C0HZH8"/>
<dbReference type="InterPro" id="IPR027417">
    <property type="entry name" value="P-loop_NTPase"/>
</dbReference>
<evidence type="ECO:0000313" key="1">
    <source>
        <dbReference type="EMBL" id="QHT85780.1"/>
    </source>
</evidence>
<evidence type="ECO:0008006" key="2">
    <source>
        <dbReference type="Google" id="ProtNLM"/>
    </source>
</evidence>
<sequence>MQKKPQINKFAMLAERNSGTHFLQYALLFNFDIQYSQHTRHFFGHEDSNDFPEDSLDTMIYFCVVREPIEWIDSLFKRLHHIPQENKESIDTFLNNEWYSIYEQGDKKGEEIMEDRNIITKERYKNIFEMRKTKNDYLLNEVKRKVKHYYFVRYEDLLNNYDNTLNKIGAKFRLKRRDGKTGQFDKVPKYKGTFNALYEKKPILLEETVQQYIREMLDKDQENALGYLL</sequence>
<dbReference type="SUPFAM" id="SSF52540">
    <property type="entry name" value="P-loop containing nucleoside triphosphate hydrolases"/>
    <property type="match status" value="1"/>
</dbReference>
<dbReference type="EMBL" id="MN740045">
    <property type="protein sequence ID" value="QHT85780.1"/>
    <property type="molecule type" value="Genomic_DNA"/>
</dbReference>
<organism evidence="1">
    <name type="scientific">viral metagenome</name>
    <dbReference type="NCBI Taxonomy" id="1070528"/>
    <lineage>
        <taxon>unclassified sequences</taxon>
        <taxon>metagenomes</taxon>
        <taxon>organismal metagenomes</taxon>
    </lineage>
</organism>
<accession>A0A6C0HZH8</accession>
<reference evidence="1" key="1">
    <citation type="journal article" date="2020" name="Nature">
        <title>Giant virus diversity and host interactions through global metagenomics.</title>
        <authorList>
            <person name="Schulz F."/>
            <person name="Roux S."/>
            <person name="Paez-Espino D."/>
            <person name="Jungbluth S."/>
            <person name="Walsh D.A."/>
            <person name="Denef V.J."/>
            <person name="McMahon K.D."/>
            <person name="Konstantinidis K.T."/>
            <person name="Eloe-Fadrosh E.A."/>
            <person name="Kyrpides N.C."/>
            <person name="Woyke T."/>
        </authorList>
    </citation>
    <scope>NUCLEOTIDE SEQUENCE</scope>
    <source>
        <strain evidence="1">GVMAG-M-3300023184-182</strain>
    </source>
</reference>
<protein>
    <recommendedName>
        <fullName evidence="2">Sulfotransferase domain-containing protein</fullName>
    </recommendedName>
</protein>
<name>A0A6C0HZH8_9ZZZZ</name>